<evidence type="ECO:0000313" key="2">
    <source>
        <dbReference type="Proteomes" id="UP000239576"/>
    </source>
</evidence>
<dbReference type="Pfam" id="PF16277">
    <property type="entry name" value="DUF4926"/>
    <property type="match status" value="1"/>
</dbReference>
<name>A0A2T1E6Y6_9CYAN</name>
<dbReference type="InterPro" id="IPR032568">
    <property type="entry name" value="DUF4926"/>
</dbReference>
<dbReference type="Proteomes" id="UP000239576">
    <property type="component" value="Unassembled WGS sequence"/>
</dbReference>
<reference evidence="1 2" key="2">
    <citation type="submission" date="2018-03" db="EMBL/GenBank/DDBJ databases">
        <title>The ancient ancestry and fast evolution of plastids.</title>
        <authorList>
            <person name="Moore K.R."/>
            <person name="Magnabosco C."/>
            <person name="Momper L."/>
            <person name="Gold D.A."/>
            <person name="Bosak T."/>
            <person name="Fournier G.P."/>
        </authorList>
    </citation>
    <scope>NUCLEOTIDE SEQUENCE [LARGE SCALE GENOMIC DNA]</scope>
    <source>
        <strain evidence="1 2">ULC18</strain>
    </source>
</reference>
<organism evidence="1 2">
    <name type="scientific">Stenomitos frigidus ULC18</name>
    <dbReference type="NCBI Taxonomy" id="2107698"/>
    <lineage>
        <taxon>Bacteria</taxon>
        <taxon>Bacillati</taxon>
        <taxon>Cyanobacteriota</taxon>
        <taxon>Cyanophyceae</taxon>
        <taxon>Leptolyngbyales</taxon>
        <taxon>Leptolyngbyaceae</taxon>
        <taxon>Stenomitos</taxon>
    </lineage>
</organism>
<dbReference type="AlphaFoldDB" id="A0A2T1E6Y6"/>
<gene>
    <name evidence="1" type="ORF">C7B82_13615</name>
</gene>
<dbReference type="EMBL" id="PVWK01000079">
    <property type="protein sequence ID" value="PSB28496.1"/>
    <property type="molecule type" value="Genomic_DNA"/>
</dbReference>
<evidence type="ECO:0000313" key="1">
    <source>
        <dbReference type="EMBL" id="PSB28496.1"/>
    </source>
</evidence>
<dbReference type="RefSeq" id="WP_106256824.1">
    <property type="nucleotide sequence ID" value="NZ_CAWNSW010000001.1"/>
</dbReference>
<sequence>MKQPKLLDTVALLKPVPAEQLILVEPEYASVNLPVGLVGTIVEVYDREDGNHFLIEFADSNGCEYAMTTLQADRFLVLKHDLAEGDRQLASVT</sequence>
<proteinExistence type="predicted"/>
<keyword evidence="2" id="KW-1185">Reference proteome</keyword>
<comment type="caution">
    <text evidence="1">The sequence shown here is derived from an EMBL/GenBank/DDBJ whole genome shotgun (WGS) entry which is preliminary data.</text>
</comment>
<protein>
    <submittedName>
        <fullName evidence="1">DUF4926 domain-containing protein</fullName>
    </submittedName>
</protein>
<reference evidence="2" key="1">
    <citation type="submission" date="2018-02" db="EMBL/GenBank/DDBJ databases">
        <authorList>
            <person name="Moore K."/>
            <person name="Momper L."/>
        </authorList>
    </citation>
    <scope>NUCLEOTIDE SEQUENCE [LARGE SCALE GENOMIC DNA]</scope>
    <source>
        <strain evidence="2">ULC18</strain>
    </source>
</reference>
<accession>A0A2T1E6Y6</accession>
<dbReference type="OrthoDB" id="488825at2"/>